<feature type="region of interest" description="Disordered" evidence="1">
    <location>
        <begin position="488"/>
        <end position="517"/>
    </location>
</feature>
<dbReference type="AlphaFoldDB" id="A0A401GQE2"/>
<accession>A0A401GQE2</accession>
<dbReference type="OrthoDB" id="2803872at2759"/>
<feature type="compositionally biased region" description="Polar residues" evidence="1">
    <location>
        <begin position="490"/>
        <end position="513"/>
    </location>
</feature>
<reference evidence="2 3" key="1">
    <citation type="journal article" date="2018" name="Sci. Rep.">
        <title>Genome sequence of the cauliflower mushroom Sparassis crispa (Hanabiratake) and its association with beneficial usage.</title>
        <authorList>
            <person name="Kiyama R."/>
            <person name="Furutani Y."/>
            <person name="Kawaguchi K."/>
            <person name="Nakanishi T."/>
        </authorList>
    </citation>
    <scope>NUCLEOTIDE SEQUENCE [LARGE SCALE GENOMIC DNA]</scope>
</reference>
<sequence>MMAPPTWANTTELEWLQEQLPRFLDHQKCKKLQTFYRTLFTEWDTQFQECAHLFPAINPMVQLTPEQDAELTQAIAKQQKQLYNWYNNRKSKGCSADKTAASILKNFIPKGAVLVKHLPQVVEAYSHKYYKEKIKKDIDSEIKEKNLKKGEALPIVRCLTQAAYDAETPEVKAEIIADVERKKAEREAEEVQTEEAHLQGEYSPAEYQKMLDCMPAAFDQFLGAMSKSTGWRFSVFGGGPSPEDGGNLRSMVFHSGDSSSALKFSDTIPDFEMQFMEPFGQFMAMSYPLADHQRHALSSSLTPGSSEPPPEVITLNLEDLRYTMEDSPDAEDPITRGQASSGPSPSQDQGTPVSDTASADVSNAHMPVTTVGPPPSSEDGRPPTTVNDALQSSLAPSPSIPGPASPVPASSHSQNHLSASADAALPWAPNLAAWQFDIPAPAFDLDTDLQPISLDNAMLGIELDWMVPISPVTGALNFQPLMHVDAPSGPGSSQLNVADPGVSSSNTDPTCSPMSALRSPSYPQLLPEAPSSPLVQSTPSSTLPSGCLISRSWICSILVAA</sequence>
<evidence type="ECO:0000313" key="2">
    <source>
        <dbReference type="EMBL" id="GBE84369.1"/>
    </source>
</evidence>
<protein>
    <submittedName>
        <fullName evidence="2">Uncharacterized protein</fullName>
    </submittedName>
</protein>
<organism evidence="2 3">
    <name type="scientific">Sparassis crispa</name>
    <dbReference type="NCBI Taxonomy" id="139825"/>
    <lineage>
        <taxon>Eukaryota</taxon>
        <taxon>Fungi</taxon>
        <taxon>Dikarya</taxon>
        <taxon>Basidiomycota</taxon>
        <taxon>Agaricomycotina</taxon>
        <taxon>Agaricomycetes</taxon>
        <taxon>Polyporales</taxon>
        <taxon>Sparassidaceae</taxon>
        <taxon>Sparassis</taxon>
    </lineage>
</organism>
<comment type="caution">
    <text evidence="2">The sequence shown here is derived from an EMBL/GenBank/DDBJ whole genome shotgun (WGS) entry which is preliminary data.</text>
</comment>
<name>A0A401GQE2_9APHY</name>
<gene>
    <name evidence="2" type="ORF">SCP_0603480</name>
</gene>
<dbReference type="GeneID" id="38781286"/>
<evidence type="ECO:0000256" key="1">
    <source>
        <dbReference type="SAM" id="MobiDB-lite"/>
    </source>
</evidence>
<dbReference type="STRING" id="139825.A0A401GQE2"/>
<dbReference type="RefSeq" id="XP_027615282.1">
    <property type="nucleotide sequence ID" value="XM_027759481.1"/>
</dbReference>
<feature type="region of interest" description="Disordered" evidence="1">
    <location>
        <begin position="326"/>
        <end position="415"/>
    </location>
</feature>
<evidence type="ECO:0000313" key="3">
    <source>
        <dbReference type="Proteomes" id="UP000287166"/>
    </source>
</evidence>
<dbReference type="InParanoid" id="A0A401GQE2"/>
<feature type="compositionally biased region" description="Polar residues" evidence="1">
    <location>
        <begin position="337"/>
        <end position="361"/>
    </location>
</feature>
<proteinExistence type="predicted"/>
<dbReference type="EMBL" id="BFAD01000006">
    <property type="protein sequence ID" value="GBE84369.1"/>
    <property type="molecule type" value="Genomic_DNA"/>
</dbReference>
<keyword evidence="3" id="KW-1185">Reference proteome</keyword>
<dbReference type="Proteomes" id="UP000287166">
    <property type="component" value="Unassembled WGS sequence"/>
</dbReference>